<comment type="caution">
    <text evidence="1">The sequence shown here is derived from an EMBL/GenBank/DDBJ whole genome shotgun (WGS) entry which is preliminary data.</text>
</comment>
<accession>A0ABS3WFB8</accession>
<sequence>MNQELSFQLLIEEDKIQGDFIGYIPAVRLGVQGETLEEVRMNATELLHMEIESRLQMGKSIPEDNTATMERLTINVPLPAAK</sequence>
<organism evidence="1 2">
    <name type="scientific">Paenibacillus artemisiicola</name>
    <dbReference type="NCBI Taxonomy" id="1172618"/>
    <lineage>
        <taxon>Bacteria</taxon>
        <taxon>Bacillati</taxon>
        <taxon>Bacillota</taxon>
        <taxon>Bacilli</taxon>
        <taxon>Bacillales</taxon>
        <taxon>Paenibacillaceae</taxon>
        <taxon>Paenibacillus</taxon>
    </lineage>
</organism>
<dbReference type="EMBL" id="JAGGDJ010000026">
    <property type="protein sequence ID" value="MBO7747008.1"/>
    <property type="molecule type" value="Genomic_DNA"/>
</dbReference>
<name>A0ABS3WFB8_9BACL</name>
<dbReference type="InterPro" id="IPR035069">
    <property type="entry name" value="TTHA1013/TTHA0281-like"/>
</dbReference>
<evidence type="ECO:0000313" key="2">
    <source>
        <dbReference type="Proteomes" id="UP000670947"/>
    </source>
</evidence>
<dbReference type="Proteomes" id="UP000670947">
    <property type="component" value="Unassembled WGS sequence"/>
</dbReference>
<reference evidence="1 2" key="1">
    <citation type="submission" date="2021-03" db="EMBL/GenBank/DDBJ databases">
        <title>Paenibacillus artemisicola MWE-103 whole genome sequence.</title>
        <authorList>
            <person name="Ham Y.J."/>
        </authorList>
    </citation>
    <scope>NUCLEOTIDE SEQUENCE [LARGE SCALE GENOMIC DNA]</scope>
    <source>
        <strain evidence="1 2">MWE-103</strain>
    </source>
</reference>
<evidence type="ECO:0000313" key="1">
    <source>
        <dbReference type="EMBL" id="MBO7747008.1"/>
    </source>
</evidence>
<keyword evidence="2" id="KW-1185">Reference proteome</keyword>
<dbReference type="Gene3D" id="3.30.160.250">
    <property type="match status" value="1"/>
</dbReference>
<gene>
    <name evidence="1" type="ORF">I8J29_22650</name>
</gene>
<dbReference type="SUPFAM" id="SSF143100">
    <property type="entry name" value="TTHA1013/TTHA0281-like"/>
    <property type="match status" value="1"/>
</dbReference>
<proteinExistence type="predicted"/>
<protein>
    <submittedName>
        <fullName evidence="1">Type II toxin-antitoxin system HicB family antitoxin</fullName>
    </submittedName>
</protein>